<feature type="transmembrane region" description="Helical" evidence="7">
    <location>
        <begin position="265"/>
        <end position="287"/>
    </location>
</feature>
<name>A0ABW5S753_9BACL</name>
<dbReference type="PROSITE" id="PS50928">
    <property type="entry name" value="ABC_TM1"/>
    <property type="match status" value="1"/>
</dbReference>
<proteinExistence type="inferred from homology"/>
<comment type="subcellular location">
    <subcellularLocation>
        <location evidence="1 7">Cell membrane</location>
        <topology evidence="1 7">Multi-pass membrane protein</topology>
    </subcellularLocation>
</comment>
<sequence length="308" mass="34934">MIERRTWKKTLRALLYLAPALALIIVFDVYPIIKSFLISFYTRYNYFTDVVYARGIDNYLSIFNDPEFWLSLRNTAIFVLGVVPASICLSLAVAVLLNQKIRFRGLLRTIYFIPFVTSVVAVSVVWRWIFHSQYGLLNAALGLVGISSIHWLTDPNWAMPALIILAIWKGLGYNIVIFLAGLQNIDSNYYRAARIDGASPWQRFIHITVPMLSGTTLFVSIIAMINAFKVFDEIYALFNGYPGPVNSAETVVYYIYNKFYVQNQYGIASAASYVLFLIIFVLTLIQLKVGGQKKERTRSKKLATGGGR</sequence>
<feature type="domain" description="ABC transmembrane type-1" evidence="8">
    <location>
        <begin position="72"/>
        <end position="286"/>
    </location>
</feature>
<evidence type="ECO:0000256" key="2">
    <source>
        <dbReference type="ARBA" id="ARBA00022448"/>
    </source>
</evidence>
<accession>A0ABW5S753</accession>
<dbReference type="SUPFAM" id="SSF160964">
    <property type="entry name" value="MalF N-terminal region-like"/>
    <property type="match status" value="1"/>
</dbReference>
<dbReference type="Proteomes" id="UP001597399">
    <property type="component" value="Unassembled WGS sequence"/>
</dbReference>
<dbReference type="Gene3D" id="1.10.3720.10">
    <property type="entry name" value="MetI-like"/>
    <property type="match status" value="1"/>
</dbReference>
<reference evidence="10" key="1">
    <citation type="journal article" date="2019" name="Int. J. Syst. Evol. Microbiol.">
        <title>The Global Catalogue of Microorganisms (GCM) 10K type strain sequencing project: providing services to taxonomists for standard genome sequencing and annotation.</title>
        <authorList>
            <consortium name="The Broad Institute Genomics Platform"/>
            <consortium name="The Broad Institute Genome Sequencing Center for Infectious Disease"/>
            <person name="Wu L."/>
            <person name="Ma J."/>
        </authorList>
    </citation>
    <scope>NUCLEOTIDE SEQUENCE [LARGE SCALE GENOMIC DNA]</scope>
    <source>
        <strain evidence="10">TISTR 2466</strain>
    </source>
</reference>
<comment type="similarity">
    <text evidence="7">Belongs to the binding-protein-dependent transport system permease family.</text>
</comment>
<gene>
    <name evidence="9" type="ORF">ACFSUE_18135</name>
</gene>
<feature type="transmembrane region" description="Helical" evidence="7">
    <location>
        <begin position="109"/>
        <end position="129"/>
    </location>
</feature>
<evidence type="ECO:0000313" key="9">
    <source>
        <dbReference type="EMBL" id="MFD2695523.1"/>
    </source>
</evidence>
<dbReference type="InterPro" id="IPR000515">
    <property type="entry name" value="MetI-like"/>
</dbReference>
<evidence type="ECO:0000313" key="10">
    <source>
        <dbReference type="Proteomes" id="UP001597399"/>
    </source>
</evidence>
<evidence type="ECO:0000256" key="7">
    <source>
        <dbReference type="RuleBase" id="RU363032"/>
    </source>
</evidence>
<keyword evidence="3" id="KW-1003">Cell membrane</keyword>
<keyword evidence="6 7" id="KW-0472">Membrane</keyword>
<keyword evidence="5 7" id="KW-1133">Transmembrane helix</keyword>
<dbReference type="CDD" id="cd06261">
    <property type="entry name" value="TM_PBP2"/>
    <property type="match status" value="1"/>
</dbReference>
<evidence type="ECO:0000256" key="6">
    <source>
        <dbReference type="ARBA" id="ARBA00023136"/>
    </source>
</evidence>
<keyword evidence="2 7" id="KW-0813">Transport</keyword>
<feature type="transmembrane region" description="Helical" evidence="7">
    <location>
        <begin position="12"/>
        <end position="33"/>
    </location>
</feature>
<dbReference type="RefSeq" id="WP_253060631.1">
    <property type="nucleotide sequence ID" value="NZ_JAMXWM010000006.1"/>
</dbReference>
<dbReference type="InterPro" id="IPR035906">
    <property type="entry name" value="MetI-like_sf"/>
</dbReference>
<evidence type="ECO:0000256" key="4">
    <source>
        <dbReference type="ARBA" id="ARBA00022692"/>
    </source>
</evidence>
<dbReference type="EMBL" id="JBHUMQ010000049">
    <property type="protein sequence ID" value="MFD2695523.1"/>
    <property type="molecule type" value="Genomic_DNA"/>
</dbReference>
<feature type="transmembrane region" description="Helical" evidence="7">
    <location>
        <begin position="76"/>
        <end position="97"/>
    </location>
</feature>
<keyword evidence="10" id="KW-1185">Reference proteome</keyword>
<dbReference type="InterPro" id="IPR051393">
    <property type="entry name" value="ABC_transporter_permease"/>
</dbReference>
<evidence type="ECO:0000256" key="1">
    <source>
        <dbReference type="ARBA" id="ARBA00004651"/>
    </source>
</evidence>
<evidence type="ECO:0000259" key="8">
    <source>
        <dbReference type="PROSITE" id="PS50928"/>
    </source>
</evidence>
<organism evidence="9 10">
    <name type="scientific">Sporolactobacillus shoreicorticis</name>
    <dbReference type="NCBI Taxonomy" id="1923877"/>
    <lineage>
        <taxon>Bacteria</taxon>
        <taxon>Bacillati</taxon>
        <taxon>Bacillota</taxon>
        <taxon>Bacilli</taxon>
        <taxon>Bacillales</taxon>
        <taxon>Sporolactobacillaceae</taxon>
        <taxon>Sporolactobacillus</taxon>
    </lineage>
</organism>
<feature type="transmembrane region" description="Helical" evidence="7">
    <location>
        <begin position="157"/>
        <end position="182"/>
    </location>
</feature>
<dbReference type="Pfam" id="PF00528">
    <property type="entry name" value="BPD_transp_1"/>
    <property type="match status" value="1"/>
</dbReference>
<comment type="caution">
    <text evidence="9">The sequence shown here is derived from an EMBL/GenBank/DDBJ whole genome shotgun (WGS) entry which is preliminary data.</text>
</comment>
<evidence type="ECO:0000256" key="5">
    <source>
        <dbReference type="ARBA" id="ARBA00022989"/>
    </source>
</evidence>
<dbReference type="PANTHER" id="PTHR30193">
    <property type="entry name" value="ABC TRANSPORTER PERMEASE PROTEIN"/>
    <property type="match status" value="1"/>
</dbReference>
<keyword evidence="4 7" id="KW-0812">Transmembrane</keyword>
<feature type="transmembrane region" description="Helical" evidence="7">
    <location>
        <begin position="203"/>
        <end position="228"/>
    </location>
</feature>
<dbReference type="PANTHER" id="PTHR30193:SF37">
    <property type="entry name" value="INNER MEMBRANE ABC TRANSPORTER PERMEASE PROTEIN YCJO"/>
    <property type="match status" value="1"/>
</dbReference>
<protein>
    <submittedName>
        <fullName evidence="9">Carbohydrate ABC transporter permease</fullName>
    </submittedName>
</protein>
<dbReference type="SUPFAM" id="SSF161098">
    <property type="entry name" value="MetI-like"/>
    <property type="match status" value="1"/>
</dbReference>
<evidence type="ECO:0000256" key="3">
    <source>
        <dbReference type="ARBA" id="ARBA00022475"/>
    </source>
</evidence>